<reference evidence="2" key="1">
    <citation type="submission" date="2023-07" db="EMBL/GenBank/DDBJ databases">
        <title>A chromosome-level genome assembly of Lolium multiflorum.</title>
        <authorList>
            <person name="Chen Y."/>
            <person name="Copetti D."/>
            <person name="Kolliker R."/>
            <person name="Studer B."/>
        </authorList>
    </citation>
    <scope>NUCLEOTIDE SEQUENCE</scope>
    <source>
        <strain evidence="2">02402/16</strain>
        <tissue evidence="2">Leaf</tissue>
    </source>
</reference>
<comment type="caution">
    <text evidence="2">The sequence shown here is derived from an EMBL/GenBank/DDBJ whole genome shotgun (WGS) entry which is preliminary data.</text>
</comment>
<name>A0AAD8WJD3_LOLMU</name>
<proteinExistence type="predicted"/>
<feature type="region of interest" description="Disordered" evidence="1">
    <location>
        <begin position="1"/>
        <end position="237"/>
    </location>
</feature>
<feature type="compositionally biased region" description="Basic and acidic residues" evidence="1">
    <location>
        <begin position="1"/>
        <end position="11"/>
    </location>
</feature>
<evidence type="ECO:0000256" key="1">
    <source>
        <dbReference type="SAM" id="MobiDB-lite"/>
    </source>
</evidence>
<dbReference type="AlphaFoldDB" id="A0AAD8WJD3"/>
<dbReference type="EMBL" id="JAUUTY010000003">
    <property type="protein sequence ID" value="KAK1664494.1"/>
    <property type="molecule type" value="Genomic_DNA"/>
</dbReference>
<evidence type="ECO:0000313" key="2">
    <source>
        <dbReference type="EMBL" id="KAK1664494.1"/>
    </source>
</evidence>
<feature type="compositionally biased region" description="Polar residues" evidence="1">
    <location>
        <begin position="224"/>
        <end position="237"/>
    </location>
</feature>
<organism evidence="2 3">
    <name type="scientific">Lolium multiflorum</name>
    <name type="common">Italian ryegrass</name>
    <name type="synonym">Lolium perenne subsp. multiflorum</name>
    <dbReference type="NCBI Taxonomy" id="4521"/>
    <lineage>
        <taxon>Eukaryota</taxon>
        <taxon>Viridiplantae</taxon>
        <taxon>Streptophyta</taxon>
        <taxon>Embryophyta</taxon>
        <taxon>Tracheophyta</taxon>
        <taxon>Spermatophyta</taxon>
        <taxon>Magnoliopsida</taxon>
        <taxon>Liliopsida</taxon>
        <taxon>Poales</taxon>
        <taxon>Poaceae</taxon>
        <taxon>BOP clade</taxon>
        <taxon>Pooideae</taxon>
        <taxon>Poodae</taxon>
        <taxon>Poeae</taxon>
        <taxon>Poeae Chloroplast Group 2 (Poeae type)</taxon>
        <taxon>Loliodinae</taxon>
        <taxon>Loliinae</taxon>
        <taxon>Lolium</taxon>
    </lineage>
</organism>
<accession>A0AAD8WJD3</accession>
<sequence length="237" mass="25660">MRRPALERNKDAGASASGAKAPPPPSRLDGRGQAEPPALTHGADPAPSKDTEEPPSAPPPGKRKKLAAAGAVEITQREYNRAHGLTPGGDNPSRAGQIRRRGRDLGAEIDRDGADEPAPSMELPIYNTPDKNMLAAEAAAEELPPRKRKLRRRQAGGELRRGGQPPSAGPQVRPCPQSFSRSWRCRQGPRRSEGHGRVHLPRTKPAGRQPEHPRKLQPHKPAAQWQQRSQPATIKPA</sequence>
<gene>
    <name evidence="2" type="ORF">QYE76_052653</name>
</gene>
<protein>
    <submittedName>
        <fullName evidence="2">Uncharacterized protein</fullName>
    </submittedName>
</protein>
<feature type="compositionally biased region" description="Basic and acidic residues" evidence="1">
    <location>
        <begin position="103"/>
        <end position="114"/>
    </location>
</feature>
<dbReference type="Proteomes" id="UP001231189">
    <property type="component" value="Unassembled WGS sequence"/>
</dbReference>
<evidence type="ECO:0000313" key="3">
    <source>
        <dbReference type="Proteomes" id="UP001231189"/>
    </source>
</evidence>
<keyword evidence="3" id="KW-1185">Reference proteome</keyword>